<accession>A0AAE3IUH0</accession>
<dbReference type="InterPro" id="IPR025616">
    <property type="entry name" value="YpjP"/>
</dbReference>
<feature type="signal peptide" evidence="1">
    <location>
        <begin position="1"/>
        <end position="26"/>
    </location>
</feature>
<dbReference type="Proteomes" id="UP001209318">
    <property type="component" value="Unassembled WGS sequence"/>
</dbReference>
<name>A0AAE3IUH0_9BACI</name>
<evidence type="ECO:0000313" key="3">
    <source>
        <dbReference type="Proteomes" id="UP001209318"/>
    </source>
</evidence>
<organism evidence="2 3">
    <name type="scientific">Perspicuibacillus lycopersici</name>
    <dbReference type="NCBI Taxonomy" id="1325689"/>
    <lineage>
        <taxon>Bacteria</taxon>
        <taxon>Bacillati</taxon>
        <taxon>Bacillota</taxon>
        <taxon>Bacilli</taxon>
        <taxon>Bacillales</taxon>
        <taxon>Bacillaceae</taxon>
        <taxon>Perspicuibacillus</taxon>
    </lineage>
</organism>
<protein>
    <submittedName>
        <fullName evidence="2">YpjP family protein</fullName>
    </submittedName>
</protein>
<reference evidence="2" key="1">
    <citation type="submission" date="2022-10" db="EMBL/GenBank/DDBJ databases">
        <title>Description of Fervidibacillus gen. nov. in the family Fervidibacillaceae fam. nov. with two species, Fervidibacillus albus sp. nov., and Fervidibacillus halotolerans sp. nov., isolated from tidal flat sediments.</title>
        <authorList>
            <person name="Kwon K.K."/>
            <person name="Yang S.-H."/>
        </authorList>
    </citation>
    <scope>NUCLEOTIDE SEQUENCE</scope>
    <source>
        <strain evidence="2">JCM 19140</strain>
    </source>
</reference>
<proteinExistence type="predicted"/>
<evidence type="ECO:0000313" key="2">
    <source>
        <dbReference type="EMBL" id="MCU9613639.1"/>
    </source>
</evidence>
<sequence>MKKWLKKSFVALITLVTFGLVTPYQSMEAASEHLDKSDKDDVIESKSVEQRQAFEYELFEETRESIRTNFLNQVYVMGESQAWKKFGEKIGPVIEDEFQDIILPKIETAIEEVTNQFDDEDLQFLSISQTPGKGKSEKIFHIYNEKTGKDIIRFHVRRDLRPLEGYWFNFHYHTYHDNFQSHHELGDIYWDKNTPPHWAN</sequence>
<dbReference type="RefSeq" id="WP_263072877.1">
    <property type="nucleotide sequence ID" value="NZ_JAOUSF010000003.1"/>
</dbReference>
<keyword evidence="3" id="KW-1185">Reference proteome</keyword>
<keyword evidence="1" id="KW-0732">Signal</keyword>
<dbReference type="Pfam" id="PF14005">
    <property type="entry name" value="YpjP"/>
    <property type="match status" value="1"/>
</dbReference>
<feature type="chain" id="PRO_5041972560" evidence="1">
    <location>
        <begin position="27"/>
        <end position="200"/>
    </location>
</feature>
<comment type="caution">
    <text evidence="2">The sequence shown here is derived from an EMBL/GenBank/DDBJ whole genome shotgun (WGS) entry which is preliminary data.</text>
</comment>
<evidence type="ECO:0000256" key="1">
    <source>
        <dbReference type="SAM" id="SignalP"/>
    </source>
</evidence>
<dbReference type="EMBL" id="JAOUSF010000003">
    <property type="protein sequence ID" value="MCU9613639.1"/>
    <property type="molecule type" value="Genomic_DNA"/>
</dbReference>
<dbReference type="AlphaFoldDB" id="A0AAE3IUH0"/>
<gene>
    <name evidence="2" type="ORF">OEV98_08705</name>
</gene>